<protein>
    <recommendedName>
        <fullName evidence="3">Transposase</fullName>
    </recommendedName>
</protein>
<dbReference type="EMBL" id="CP022112">
    <property type="protein sequence ID" value="ASG24357.1"/>
    <property type="molecule type" value="Genomic_DNA"/>
</dbReference>
<dbReference type="AlphaFoldDB" id="A0A248K052"/>
<dbReference type="PANTHER" id="PTHR36455:SF1">
    <property type="entry name" value="BLR8292 PROTEIN"/>
    <property type="match status" value="1"/>
</dbReference>
<dbReference type="PANTHER" id="PTHR36455">
    <property type="match status" value="1"/>
</dbReference>
<dbReference type="Pfam" id="PF05717">
    <property type="entry name" value="TnpB_IS66"/>
    <property type="match status" value="1"/>
</dbReference>
<accession>A0A248K052</accession>
<reference evidence="1 2" key="1">
    <citation type="submission" date="2017-06" db="EMBL/GenBank/DDBJ databases">
        <title>Complete genome sequence of Nitrospirillum amazonense strain CBAmC, an endophytic nitrogen-fixing and plant growth-promoting bacterium, isolated from sugarcane.</title>
        <authorList>
            <person name="Schwab S."/>
            <person name="dos Santos Teixeira K.R."/>
            <person name="Simoes Araujo J.L."/>
            <person name="Soares Vidal M."/>
            <person name="Borges de Freitas H.R."/>
            <person name="Rivello Crivelaro A.L."/>
            <person name="Bueno de Camargo Nunes A."/>
            <person name="dos Santos C.M."/>
            <person name="Palmeira da Silva Rosa D."/>
            <person name="da Silva Padilha D."/>
            <person name="da Silva E."/>
            <person name="Araujo Terra L."/>
            <person name="Soares Mendes V."/>
            <person name="Farinelli L."/>
            <person name="Magalhaes Cruz L."/>
            <person name="Baldani J.I."/>
        </authorList>
    </citation>
    <scope>NUCLEOTIDE SEQUENCE [LARGE SCALE GENOMIC DNA]</scope>
    <source>
        <strain evidence="1 2">CBAmC</strain>
    </source>
</reference>
<dbReference type="KEGG" id="nao:Y958_26080"/>
<dbReference type="NCBIfam" id="NF033819">
    <property type="entry name" value="IS66_TnpB"/>
    <property type="match status" value="1"/>
</dbReference>
<sequence length="117" mass="12916">MILPPSGIRVLVATRPVDFRRGANGLAALVQEVLAQDPFSGTVFVFRSKRTDRLKLLVWDGTGLVLVWKRLEAGSFRWPPITDGVMRLSGAQMEALLAGLDWSRLHVPRQGRPKVAG</sequence>
<evidence type="ECO:0000313" key="2">
    <source>
        <dbReference type="Proteomes" id="UP000197153"/>
    </source>
</evidence>
<evidence type="ECO:0008006" key="3">
    <source>
        <dbReference type="Google" id="ProtNLM"/>
    </source>
</evidence>
<dbReference type="RefSeq" id="WP_088874787.1">
    <property type="nucleotide sequence ID" value="NZ_CP022112.1"/>
</dbReference>
<proteinExistence type="predicted"/>
<dbReference type="Proteomes" id="UP000197153">
    <property type="component" value="Chromosome 3"/>
</dbReference>
<gene>
    <name evidence="1" type="ORF">Y958_26080</name>
</gene>
<keyword evidence="2" id="KW-1185">Reference proteome</keyword>
<evidence type="ECO:0000313" key="1">
    <source>
        <dbReference type="EMBL" id="ASG24357.1"/>
    </source>
</evidence>
<name>A0A248K052_9PROT</name>
<dbReference type="InterPro" id="IPR008878">
    <property type="entry name" value="Transposase_IS66_Orf2"/>
</dbReference>
<organism evidence="1 2">
    <name type="scientific">Nitrospirillum viridazoti CBAmc</name>
    <dbReference type="NCBI Taxonomy" id="1441467"/>
    <lineage>
        <taxon>Bacteria</taxon>
        <taxon>Pseudomonadati</taxon>
        <taxon>Pseudomonadota</taxon>
        <taxon>Alphaproteobacteria</taxon>
        <taxon>Rhodospirillales</taxon>
        <taxon>Azospirillaceae</taxon>
        <taxon>Nitrospirillum</taxon>
        <taxon>Nitrospirillum viridazoti</taxon>
    </lineage>
</organism>